<dbReference type="RefSeq" id="WP_279524087.1">
    <property type="nucleotide sequence ID" value="NZ_JARVII010000008.1"/>
</dbReference>
<dbReference type="EMBL" id="JARVII010000008">
    <property type="protein sequence ID" value="MDG9699127.1"/>
    <property type="molecule type" value="Genomic_DNA"/>
</dbReference>
<organism evidence="2 3">
    <name type="scientific">Ottowia cancrivicina</name>
    <dbReference type="NCBI Taxonomy" id="3040346"/>
    <lineage>
        <taxon>Bacteria</taxon>
        <taxon>Pseudomonadati</taxon>
        <taxon>Pseudomonadota</taxon>
        <taxon>Betaproteobacteria</taxon>
        <taxon>Burkholderiales</taxon>
        <taxon>Comamonadaceae</taxon>
        <taxon>Ottowia</taxon>
    </lineage>
</organism>
<sequence>MTAKSRRWPNTSPACIKRRAVLPAIFANERAASLHPQAGGAFLPAQKEKRSKPPGQGERATIAAPERSFSLPPFSFLP</sequence>
<proteinExistence type="predicted"/>
<feature type="region of interest" description="Disordered" evidence="1">
    <location>
        <begin position="36"/>
        <end position="78"/>
    </location>
</feature>
<accession>A0AAW6RK93</accession>
<evidence type="ECO:0000256" key="1">
    <source>
        <dbReference type="SAM" id="MobiDB-lite"/>
    </source>
</evidence>
<evidence type="ECO:0000313" key="3">
    <source>
        <dbReference type="Proteomes" id="UP001237156"/>
    </source>
</evidence>
<dbReference type="AlphaFoldDB" id="A0AAW6RK93"/>
<protein>
    <submittedName>
        <fullName evidence="2">Uncharacterized protein</fullName>
    </submittedName>
</protein>
<gene>
    <name evidence="2" type="ORF">QB898_05220</name>
</gene>
<comment type="caution">
    <text evidence="2">The sequence shown here is derived from an EMBL/GenBank/DDBJ whole genome shotgun (WGS) entry which is preliminary data.</text>
</comment>
<name>A0AAW6RK93_9BURK</name>
<evidence type="ECO:0000313" key="2">
    <source>
        <dbReference type="EMBL" id="MDG9699127.1"/>
    </source>
</evidence>
<dbReference type="Proteomes" id="UP001237156">
    <property type="component" value="Unassembled WGS sequence"/>
</dbReference>
<reference evidence="2 3" key="1">
    <citation type="submission" date="2023-04" db="EMBL/GenBank/DDBJ databases">
        <title>Ottowia paracancer sp. nov., isolated from human stomach.</title>
        <authorList>
            <person name="Song Y."/>
        </authorList>
    </citation>
    <scope>NUCLEOTIDE SEQUENCE [LARGE SCALE GENOMIC DNA]</scope>
    <source>
        <strain evidence="2 3">10c7w1</strain>
    </source>
</reference>
<keyword evidence="3" id="KW-1185">Reference proteome</keyword>